<accession>A0A9P5ZDU5</accession>
<gene>
    <name evidence="2" type="ORF">BDN70DRAFT_823175</name>
</gene>
<proteinExistence type="predicted"/>
<evidence type="ECO:0000313" key="3">
    <source>
        <dbReference type="Proteomes" id="UP000807469"/>
    </source>
</evidence>
<feature type="compositionally biased region" description="Polar residues" evidence="1">
    <location>
        <begin position="120"/>
        <end position="144"/>
    </location>
</feature>
<feature type="compositionally biased region" description="Low complexity" evidence="1">
    <location>
        <begin position="296"/>
        <end position="313"/>
    </location>
</feature>
<keyword evidence="3" id="KW-1185">Reference proteome</keyword>
<feature type="region of interest" description="Disordered" evidence="1">
    <location>
        <begin position="39"/>
        <end position="149"/>
    </location>
</feature>
<evidence type="ECO:0000256" key="1">
    <source>
        <dbReference type="SAM" id="MobiDB-lite"/>
    </source>
</evidence>
<feature type="region of interest" description="Disordered" evidence="1">
    <location>
        <begin position="542"/>
        <end position="562"/>
    </location>
</feature>
<protein>
    <submittedName>
        <fullName evidence="2">Uncharacterized protein</fullName>
    </submittedName>
</protein>
<feature type="region of interest" description="Disordered" evidence="1">
    <location>
        <begin position="285"/>
        <end position="345"/>
    </location>
</feature>
<sequence>MGFFASRKAEDNDSYQVAIGVGGATNDKSSVVQVIRSRFYGKKGKEREDQPPSFLGSASTAQVLSPSNIPSSASNPVSATPTRPGAGPSILRNRLDHGRIPPATPSKKRSHDTLPIGQKPTGNKDTLGPSSSHGKTVSVSTSAPSPRKNADTVTLTLAQRLNELSVANSEGLLSDDEYRILRANLFERFSSNVMVPIETPVVPATPQARPRKAGQERPSPRPLSNFQVDRPLSISSKTSGVSGVADMLKRATGRRSSSKDLSDTSSIWSSTSNTSFFRIPKGLTRKSSNSSVRTNASRQADAVSVVSSRAPVRSSERGTDTMSPMRSAGSMRKLAAPPSSFPGSRAVAQETRNTSAIQNIFDEQHLNTVKDITQEILNVEAEAKRVMDAFSGLEVTTLAKAQRGQVRPSLKSADLGKNSNNGDSHWGQDSDGPGGRRVNLADDAISMRSGISTGTAPSMAPSIPRSAYSTKKPSRTKLSISSPTVLTISRPTSLHRKNSSSSVTSEKRLGRTAMAPPPVPALPHSLLQAHLKAASASNLSLSRSTGHLPMNTVPEDEGMSTSGTVKSVRLDEDLENEMDEIRRRREEVSHRYEARLEYLRAKLKGAQLHEKLMRK</sequence>
<feature type="compositionally biased region" description="Low complexity" evidence="1">
    <location>
        <begin position="65"/>
        <end position="79"/>
    </location>
</feature>
<feature type="compositionally biased region" description="Polar residues" evidence="1">
    <location>
        <begin position="222"/>
        <end position="241"/>
    </location>
</feature>
<dbReference type="Proteomes" id="UP000807469">
    <property type="component" value="Unassembled WGS sequence"/>
</dbReference>
<dbReference type="EMBL" id="MU155133">
    <property type="protein sequence ID" value="KAF9485869.1"/>
    <property type="molecule type" value="Genomic_DNA"/>
</dbReference>
<evidence type="ECO:0000313" key="2">
    <source>
        <dbReference type="EMBL" id="KAF9485869.1"/>
    </source>
</evidence>
<organism evidence="2 3">
    <name type="scientific">Pholiota conissans</name>
    <dbReference type="NCBI Taxonomy" id="109636"/>
    <lineage>
        <taxon>Eukaryota</taxon>
        <taxon>Fungi</taxon>
        <taxon>Dikarya</taxon>
        <taxon>Basidiomycota</taxon>
        <taxon>Agaricomycotina</taxon>
        <taxon>Agaricomycetes</taxon>
        <taxon>Agaricomycetidae</taxon>
        <taxon>Agaricales</taxon>
        <taxon>Agaricineae</taxon>
        <taxon>Strophariaceae</taxon>
        <taxon>Pholiota</taxon>
    </lineage>
</organism>
<feature type="region of interest" description="Disordered" evidence="1">
    <location>
        <begin position="204"/>
        <end position="267"/>
    </location>
</feature>
<comment type="caution">
    <text evidence="2">The sequence shown here is derived from an EMBL/GenBank/DDBJ whole genome shotgun (WGS) entry which is preliminary data.</text>
</comment>
<feature type="compositionally biased region" description="Polar residues" evidence="1">
    <location>
        <begin position="285"/>
        <end position="295"/>
    </location>
</feature>
<reference evidence="2" key="1">
    <citation type="submission" date="2020-11" db="EMBL/GenBank/DDBJ databases">
        <authorList>
            <consortium name="DOE Joint Genome Institute"/>
            <person name="Ahrendt S."/>
            <person name="Riley R."/>
            <person name="Andreopoulos W."/>
            <person name="Labutti K."/>
            <person name="Pangilinan J."/>
            <person name="Ruiz-Duenas F.J."/>
            <person name="Barrasa J.M."/>
            <person name="Sanchez-Garcia M."/>
            <person name="Camarero S."/>
            <person name="Miyauchi S."/>
            <person name="Serrano A."/>
            <person name="Linde D."/>
            <person name="Babiker R."/>
            <person name="Drula E."/>
            <person name="Ayuso-Fernandez I."/>
            <person name="Pacheco R."/>
            <person name="Padilla G."/>
            <person name="Ferreira P."/>
            <person name="Barriuso J."/>
            <person name="Kellner H."/>
            <person name="Castanera R."/>
            <person name="Alfaro M."/>
            <person name="Ramirez L."/>
            <person name="Pisabarro A.G."/>
            <person name="Kuo A."/>
            <person name="Tritt A."/>
            <person name="Lipzen A."/>
            <person name="He G."/>
            <person name="Yan M."/>
            <person name="Ng V."/>
            <person name="Cullen D."/>
            <person name="Martin F."/>
            <person name="Rosso M.-N."/>
            <person name="Henrissat B."/>
            <person name="Hibbett D."/>
            <person name="Martinez A.T."/>
            <person name="Grigoriev I.V."/>
        </authorList>
    </citation>
    <scope>NUCLEOTIDE SEQUENCE</scope>
    <source>
        <strain evidence="2">CIRM-BRFM 674</strain>
    </source>
</reference>
<feature type="compositionally biased region" description="Polar residues" evidence="1">
    <location>
        <begin position="467"/>
        <end position="492"/>
    </location>
</feature>
<dbReference type="OrthoDB" id="3367070at2759"/>
<dbReference type="AlphaFoldDB" id="A0A9P5ZDU5"/>
<feature type="region of interest" description="Disordered" evidence="1">
    <location>
        <begin position="402"/>
        <end position="518"/>
    </location>
</feature>
<name>A0A9P5ZDU5_9AGAR</name>